<dbReference type="PANTHER" id="PTHR39430:SF1">
    <property type="entry name" value="PROTEASE"/>
    <property type="match status" value="1"/>
</dbReference>
<keyword evidence="3" id="KW-0378">Hydrolase</keyword>
<protein>
    <submittedName>
        <fullName evidence="3">CPBP family intramembrane metalloprotease</fullName>
    </submittedName>
</protein>
<comment type="caution">
    <text evidence="3">The sequence shown here is derived from an EMBL/GenBank/DDBJ whole genome shotgun (WGS) entry which is preliminary data.</text>
</comment>
<dbReference type="GO" id="GO:0008237">
    <property type="term" value="F:metallopeptidase activity"/>
    <property type="evidence" value="ECO:0007669"/>
    <property type="project" value="UniProtKB-KW"/>
</dbReference>
<dbReference type="Pfam" id="PF02517">
    <property type="entry name" value="Rce1-like"/>
    <property type="match status" value="1"/>
</dbReference>
<feature type="transmembrane region" description="Helical" evidence="1">
    <location>
        <begin position="87"/>
        <end position="110"/>
    </location>
</feature>
<keyword evidence="3" id="KW-0482">Metalloprotease</keyword>
<organism evidence="3 4">
    <name type="scientific">Clostridium weizhouense</name>
    <dbReference type="NCBI Taxonomy" id="2859781"/>
    <lineage>
        <taxon>Bacteria</taxon>
        <taxon>Bacillati</taxon>
        <taxon>Bacillota</taxon>
        <taxon>Clostridia</taxon>
        <taxon>Eubacteriales</taxon>
        <taxon>Clostridiaceae</taxon>
        <taxon>Clostridium</taxon>
    </lineage>
</organism>
<feature type="transmembrane region" description="Helical" evidence="1">
    <location>
        <begin position="20"/>
        <end position="42"/>
    </location>
</feature>
<feature type="transmembrane region" description="Helical" evidence="1">
    <location>
        <begin position="154"/>
        <end position="173"/>
    </location>
</feature>
<dbReference type="Proteomes" id="UP001519921">
    <property type="component" value="Unassembled WGS sequence"/>
</dbReference>
<feature type="domain" description="CAAX prenyl protease 2/Lysostaphin resistance protein A-like" evidence="2">
    <location>
        <begin position="122"/>
        <end position="215"/>
    </location>
</feature>
<keyword evidence="1" id="KW-0812">Transmembrane</keyword>
<proteinExistence type="predicted"/>
<feature type="transmembrane region" description="Helical" evidence="1">
    <location>
        <begin position="225"/>
        <end position="243"/>
    </location>
</feature>
<reference evidence="3 4" key="1">
    <citation type="submission" date="2021-07" db="EMBL/GenBank/DDBJ databases">
        <title>Clostridium weizhouense sp. nov., an anaerobic bacterium isolated from activated sludge of Petroleum wastewater.</title>
        <authorList>
            <person name="Li Q."/>
        </authorList>
    </citation>
    <scope>NUCLEOTIDE SEQUENCE [LARGE SCALE GENOMIC DNA]</scope>
    <source>
        <strain evidence="3 4">YB-6</strain>
    </source>
</reference>
<name>A0ABS7ARQ9_9CLOT</name>
<keyword evidence="1" id="KW-0472">Membrane</keyword>
<gene>
    <name evidence="3" type="ORF">KYD98_14555</name>
</gene>
<evidence type="ECO:0000313" key="3">
    <source>
        <dbReference type="EMBL" id="MBW6411312.1"/>
    </source>
</evidence>
<keyword evidence="3" id="KW-0645">Protease</keyword>
<keyword evidence="1" id="KW-1133">Transmembrane helix</keyword>
<dbReference type="EMBL" id="JAHXPT010000013">
    <property type="protein sequence ID" value="MBW6411312.1"/>
    <property type="molecule type" value="Genomic_DNA"/>
</dbReference>
<feature type="transmembrane region" description="Helical" evidence="1">
    <location>
        <begin position="179"/>
        <end position="197"/>
    </location>
</feature>
<feature type="transmembrane region" description="Helical" evidence="1">
    <location>
        <begin position="116"/>
        <end position="134"/>
    </location>
</feature>
<sequence length="255" mass="28805">MNFNKKRFNLFTSNAYTQVILKIIKVFLIATLCLILLAIIAILFNNGKMPSCSIVICLMVGSLLAIKQEFGSLKVVGFTSKNVYKHISYGLALCIIYYLTIIGINLLLGYSVDIKSLSNIEITVTLINYIIVAFSEEILFRGYIFKLVYKQTHVANKAVIIQAIIFSAIHIVNPTYENLLEFIYALIIGIILGFLVVQQQNLWGAIVFHILFNCVNEILILNKSLYVVLTGFVIVGLFLISVYKKKQIHLIKNKN</sequence>
<dbReference type="RefSeq" id="WP_219780780.1">
    <property type="nucleotide sequence ID" value="NZ_JAHXPT010000013.1"/>
</dbReference>
<dbReference type="PANTHER" id="PTHR39430">
    <property type="entry name" value="MEMBRANE-ASSOCIATED PROTEASE-RELATED"/>
    <property type="match status" value="1"/>
</dbReference>
<dbReference type="InterPro" id="IPR003675">
    <property type="entry name" value="Rce1/LyrA-like_dom"/>
</dbReference>
<accession>A0ABS7ARQ9</accession>
<evidence type="ECO:0000313" key="4">
    <source>
        <dbReference type="Proteomes" id="UP001519921"/>
    </source>
</evidence>
<evidence type="ECO:0000259" key="2">
    <source>
        <dbReference type="Pfam" id="PF02517"/>
    </source>
</evidence>
<feature type="transmembrane region" description="Helical" evidence="1">
    <location>
        <begin position="202"/>
        <end position="219"/>
    </location>
</feature>
<keyword evidence="4" id="KW-1185">Reference proteome</keyword>
<evidence type="ECO:0000256" key="1">
    <source>
        <dbReference type="SAM" id="Phobius"/>
    </source>
</evidence>
<feature type="transmembrane region" description="Helical" evidence="1">
    <location>
        <begin position="48"/>
        <end position="66"/>
    </location>
</feature>